<dbReference type="PRINTS" id="PR00449">
    <property type="entry name" value="RASTRNSFRMNG"/>
</dbReference>
<dbReference type="NCBIfam" id="TIGR00231">
    <property type="entry name" value="small_GTP"/>
    <property type="match status" value="1"/>
</dbReference>
<dbReference type="InterPro" id="IPR001806">
    <property type="entry name" value="Small_GTPase"/>
</dbReference>
<dbReference type="PROSITE" id="PS51421">
    <property type="entry name" value="RAS"/>
    <property type="match status" value="1"/>
</dbReference>
<sequence length="228" mass="25863">MSTHEASNSRRSSFASAPAPPFKIVVLGDSSVGKTSLVHRFTTNKFDLHTSNTIGAAFITKVFSPFENQEHKVKLEIWDTAGQERYRSLTPMYYRNAKAALVCFDLSNFESSFSTAKYWILQLELNNTGDANDRIEIRLVGTKLDLAPNKRIEIQDQLDELIQEQPNVKQYHETSSKEGTGVVELFNQIVKDIDEEFFTKYYELIKSMPQDQIGNMLSTRASSISNCC</sequence>
<comment type="caution">
    <text evidence="2">The sequence shown here is derived from an EMBL/GenBank/DDBJ whole genome shotgun (WGS) entry which is preliminary data.</text>
</comment>
<dbReference type="OrthoDB" id="63533at2759"/>
<organism evidence="2 3">
    <name type="scientific">Candida viswanathii</name>
    <dbReference type="NCBI Taxonomy" id="5486"/>
    <lineage>
        <taxon>Eukaryota</taxon>
        <taxon>Fungi</taxon>
        <taxon>Dikarya</taxon>
        <taxon>Ascomycota</taxon>
        <taxon>Saccharomycotina</taxon>
        <taxon>Pichiomycetes</taxon>
        <taxon>Debaryomycetaceae</taxon>
        <taxon>Candida/Lodderomyces clade</taxon>
        <taxon>Candida</taxon>
    </lineage>
</organism>
<evidence type="ECO:0000313" key="2">
    <source>
        <dbReference type="EMBL" id="RCK60369.1"/>
    </source>
</evidence>
<dbReference type="Proteomes" id="UP000253472">
    <property type="component" value="Unassembled WGS sequence"/>
</dbReference>
<dbReference type="GO" id="GO:0003924">
    <property type="term" value="F:GTPase activity"/>
    <property type="evidence" value="ECO:0007669"/>
    <property type="project" value="InterPro"/>
</dbReference>
<dbReference type="PANTHER" id="PTHR47978">
    <property type="match status" value="1"/>
</dbReference>
<protein>
    <submittedName>
        <fullName evidence="2">GTP-binding protein YPT52</fullName>
    </submittedName>
</protein>
<dbReference type="SUPFAM" id="SSF52540">
    <property type="entry name" value="P-loop containing nucleoside triphosphate hydrolases"/>
    <property type="match status" value="1"/>
</dbReference>
<dbReference type="Gene3D" id="3.40.50.300">
    <property type="entry name" value="P-loop containing nucleotide triphosphate hydrolases"/>
    <property type="match status" value="1"/>
</dbReference>
<dbReference type="AlphaFoldDB" id="A0A367Y420"/>
<gene>
    <name evidence="2" type="primary">YPT52_1</name>
    <name evidence="2" type="ORF">Cantr_08518</name>
</gene>
<accession>A0A367Y420</accession>
<dbReference type="GO" id="GO:0005525">
    <property type="term" value="F:GTP binding"/>
    <property type="evidence" value="ECO:0007669"/>
    <property type="project" value="InterPro"/>
</dbReference>
<keyword evidence="3" id="KW-1185">Reference proteome</keyword>
<proteinExistence type="predicted"/>
<dbReference type="FunFam" id="3.40.50.300:FF:000808">
    <property type="entry name" value="Small GTP-binding protein, putative"/>
    <property type="match status" value="1"/>
</dbReference>
<reference evidence="2 3" key="1">
    <citation type="submission" date="2018-06" db="EMBL/GenBank/DDBJ databases">
        <title>Whole genome sequencing of Candida tropicalis (genome annotated by CSBL at Korea University).</title>
        <authorList>
            <person name="Ahn J."/>
        </authorList>
    </citation>
    <scope>NUCLEOTIDE SEQUENCE [LARGE SCALE GENOMIC DNA]</scope>
    <source>
        <strain evidence="2 3">ATCC 20962</strain>
    </source>
</reference>
<dbReference type="SMART" id="SM00173">
    <property type="entry name" value="RAS"/>
    <property type="match status" value="1"/>
</dbReference>
<dbReference type="SMART" id="SM00174">
    <property type="entry name" value="RHO"/>
    <property type="match status" value="1"/>
</dbReference>
<dbReference type="CDD" id="cd00154">
    <property type="entry name" value="Rab"/>
    <property type="match status" value="1"/>
</dbReference>
<evidence type="ECO:0000256" key="1">
    <source>
        <dbReference type="ARBA" id="ARBA00022741"/>
    </source>
</evidence>
<evidence type="ECO:0000313" key="3">
    <source>
        <dbReference type="Proteomes" id="UP000253472"/>
    </source>
</evidence>
<dbReference type="STRING" id="5486.A0A367Y420"/>
<dbReference type="InterPro" id="IPR005225">
    <property type="entry name" value="Small_GTP-bd"/>
</dbReference>
<dbReference type="PROSITE" id="PS51420">
    <property type="entry name" value="RHO"/>
    <property type="match status" value="1"/>
</dbReference>
<dbReference type="SMART" id="SM00175">
    <property type="entry name" value="RAB"/>
    <property type="match status" value="1"/>
</dbReference>
<dbReference type="InterPro" id="IPR027417">
    <property type="entry name" value="P-loop_NTPase"/>
</dbReference>
<dbReference type="Pfam" id="PF00071">
    <property type="entry name" value="Ras"/>
    <property type="match status" value="1"/>
</dbReference>
<keyword evidence="1" id="KW-0547">Nucleotide-binding</keyword>
<dbReference type="PROSITE" id="PS51419">
    <property type="entry name" value="RAB"/>
    <property type="match status" value="1"/>
</dbReference>
<dbReference type="EMBL" id="QLNQ01000026">
    <property type="protein sequence ID" value="RCK60369.1"/>
    <property type="molecule type" value="Genomic_DNA"/>
</dbReference>
<name>A0A367Y420_9ASCO</name>